<name>A0A6P2CBL5_9NOCA</name>
<dbReference type="AlphaFoldDB" id="A0A6P2CBL5"/>
<reference evidence="2 3" key="1">
    <citation type="submission" date="2018-07" db="EMBL/GenBank/DDBJ databases">
        <title>Genome sequence of Rhodococcus rhodnii ATCC 35071 from Rhodnius prolixus.</title>
        <authorList>
            <person name="Patel V."/>
            <person name="Vogel K.J."/>
        </authorList>
    </citation>
    <scope>NUCLEOTIDE SEQUENCE [LARGE SCALE GENOMIC DNA]</scope>
    <source>
        <strain evidence="2 3">ATCC 35071</strain>
    </source>
</reference>
<evidence type="ECO:0000313" key="2">
    <source>
        <dbReference type="EMBL" id="TXG89061.1"/>
    </source>
</evidence>
<comment type="caution">
    <text evidence="2">The sequence shown here is derived from an EMBL/GenBank/DDBJ whole genome shotgun (WGS) entry which is preliminary data.</text>
</comment>
<gene>
    <name evidence="2" type="ORF">DW322_00895</name>
    <name evidence="1" type="ORF">DW322_21430</name>
</gene>
<proteinExistence type="predicted"/>
<sequence>MAGYVPDEDERIAAAIADLVAPLHTARVGFREELQDIIELEDPSEAIAVAISEVAIKGVAIPAEVKGLVEKFFTLPPWNADDEVETRQRRRVFGWLDKVEFDPA</sequence>
<dbReference type="EMBL" id="QRCM01000001">
    <property type="protein sequence ID" value="TXG89061.1"/>
    <property type="molecule type" value="Genomic_DNA"/>
</dbReference>
<evidence type="ECO:0000313" key="1">
    <source>
        <dbReference type="EMBL" id="TXG88326.1"/>
    </source>
</evidence>
<organism evidence="2 3">
    <name type="scientific">Rhodococcus rhodnii</name>
    <dbReference type="NCBI Taxonomy" id="38312"/>
    <lineage>
        <taxon>Bacteria</taxon>
        <taxon>Bacillati</taxon>
        <taxon>Actinomycetota</taxon>
        <taxon>Actinomycetes</taxon>
        <taxon>Mycobacteriales</taxon>
        <taxon>Nocardiaceae</taxon>
        <taxon>Rhodococcus</taxon>
    </lineage>
</organism>
<accession>A0A6P2CBL5</accession>
<dbReference type="EMBL" id="QRCM01000002">
    <property type="protein sequence ID" value="TXG88326.1"/>
    <property type="molecule type" value="Genomic_DNA"/>
</dbReference>
<evidence type="ECO:0000313" key="3">
    <source>
        <dbReference type="Proteomes" id="UP000471120"/>
    </source>
</evidence>
<dbReference type="Proteomes" id="UP000471120">
    <property type="component" value="Unassembled WGS sequence"/>
</dbReference>
<dbReference type="RefSeq" id="WP_010837417.1">
    <property type="nucleotide sequence ID" value="NZ_QRCM01000001.1"/>
</dbReference>
<protein>
    <submittedName>
        <fullName evidence="2">Uncharacterized protein</fullName>
    </submittedName>
</protein>